<proteinExistence type="predicted"/>
<dbReference type="Pfam" id="PF14534">
    <property type="entry name" value="DUF4440"/>
    <property type="match status" value="1"/>
</dbReference>
<dbReference type="InterPro" id="IPR027843">
    <property type="entry name" value="DUF4440"/>
</dbReference>
<accession>A0A344TIG8</accession>
<name>A0A344TIG8_9BACT</name>
<dbReference type="SUPFAM" id="SSF54427">
    <property type="entry name" value="NTF2-like"/>
    <property type="match status" value="1"/>
</dbReference>
<evidence type="ECO:0000313" key="2">
    <source>
        <dbReference type="EMBL" id="AXE18439.1"/>
    </source>
</evidence>
<feature type="domain" description="DUF4440" evidence="1">
    <location>
        <begin position="57"/>
        <end position="161"/>
    </location>
</feature>
<dbReference type="KEGG" id="run:DR864_12090"/>
<reference evidence="2 3" key="1">
    <citation type="submission" date="2018-07" db="EMBL/GenBank/DDBJ databases">
        <title>Genome sequencing of Runella.</title>
        <authorList>
            <person name="Baek M.-G."/>
            <person name="Yi H."/>
        </authorList>
    </citation>
    <scope>NUCLEOTIDE SEQUENCE [LARGE SCALE GENOMIC DNA]</scope>
    <source>
        <strain evidence="2 3">HYN0085</strain>
    </source>
</reference>
<sequence>MFNPLCMSGLFFKKFNKMKYLLQIGCIFVMLSACTASQGENTDENAQPDLAQIRTDIETLENNWAIAVNTKNIPELMAFYADDAVSMPDDSPMLVGKEAIRQFQEKQNLTQKLTHSFETIEVFSEGKQVLEVGKTTMKDSTGKVVGSGKYMALFEKRGREYLCIREMYNDDSK</sequence>
<gene>
    <name evidence="2" type="ORF">DR864_12090</name>
</gene>
<organism evidence="2 3">
    <name type="scientific">Runella rosea</name>
    <dbReference type="NCBI Taxonomy" id="2259595"/>
    <lineage>
        <taxon>Bacteria</taxon>
        <taxon>Pseudomonadati</taxon>
        <taxon>Bacteroidota</taxon>
        <taxon>Cytophagia</taxon>
        <taxon>Cytophagales</taxon>
        <taxon>Spirosomataceae</taxon>
        <taxon>Runella</taxon>
    </lineage>
</organism>
<dbReference type="EMBL" id="CP030850">
    <property type="protein sequence ID" value="AXE18439.1"/>
    <property type="molecule type" value="Genomic_DNA"/>
</dbReference>
<protein>
    <submittedName>
        <fullName evidence="2">DUF4440 domain-containing protein</fullName>
    </submittedName>
</protein>
<evidence type="ECO:0000313" key="3">
    <source>
        <dbReference type="Proteomes" id="UP000251993"/>
    </source>
</evidence>
<dbReference type="Proteomes" id="UP000251993">
    <property type="component" value="Chromosome"/>
</dbReference>
<dbReference type="OrthoDB" id="1440073at2"/>
<dbReference type="AlphaFoldDB" id="A0A344TIG8"/>
<evidence type="ECO:0000259" key="1">
    <source>
        <dbReference type="Pfam" id="PF14534"/>
    </source>
</evidence>
<keyword evidence="3" id="KW-1185">Reference proteome</keyword>
<dbReference type="Gene3D" id="3.10.450.50">
    <property type="match status" value="1"/>
</dbReference>
<dbReference type="InterPro" id="IPR032710">
    <property type="entry name" value="NTF2-like_dom_sf"/>
</dbReference>